<keyword evidence="2" id="KW-1185">Reference proteome</keyword>
<protein>
    <submittedName>
        <fullName evidence="1">Uncharacterized protein</fullName>
    </submittedName>
</protein>
<gene>
    <name evidence="1" type="ORF">TNIN_351641</name>
</gene>
<organism evidence="1 2">
    <name type="scientific">Trichonephila inaurata madagascariensis</name>
    <dbReference type="NCBI Taxonomy" id="2747483"/>
    <lineage>
        <taxon>Eukaryota</taxon>
        <taxon>Metazoa</taxon>
        <taxon>Ecdysozoa</taxon>
        <taxon>Arthropoda</taxon>
        <taxon>Chelicerata</taxon>
        <taxon>Arachnida</taxon>
        <taxon>Araneae</taxon>
        <taxon>Araneomorphae</taxon>
        <taxon>Entelegynae</taxon>
        <taxon>Araneoidea</taxon>
        <taxon>Nephilidae</taxon>
        <taxon>Trichonephila</taxon>
        <taxon>Trichonephila inaurata</taxon>
    </lineage>
</organism>
<dbReference type="Proteomes" id="UP000886998">
    <property type="component" value="Unassembled WGS sequence"/>
</dbReference>
<dbReference type="AlphaFoldDB" id="A0A8X6MH73"/>
<evidence type="ECO:0000313" key="1">
    <source>
        <dbReference type="EMBL" id="GFS51283.1"/>
    </source>
</evidence>
<dbReference type="EMBL" id="BMAV01026534">
    <property type="protein sequence ID" value="GFS51283.1"/>
    <property type="molecule type" value="Genomic_DNA"/>
</dbReference>
<accession>A0A8X6MH73</accession>
<proteinExistence type="predicted"/>
<name>A0A8X6MH73_9ARAC</name>
<sequence>MEKNEWYLLRRTTLGVSLSIDLIPFPSSLPPLHYRLPKQGGDRSLIREFRRCSIRRKWINAKRKALYTSLMYGNDSLPLLFLQ</sequence>
<comment type="caution">
    <text evidence="1">The sequence shown here is derived from an EMBL/GenBank/DDBJ whole genome shotgun (WGS) entry which is preliminary data.</text>
</comment>
<evidence type="ECO:0000313" key="2">
    <source>
        <dbReference type="Proteomes" id="UP000886998"/>
    </source>
</evidence>
<reference evidence="1" key="1">
    <citation type="submission" date="2020-08" db="EMBL/GenBank/DDBJ databases">
        <title>Multicomponent nature underlies the extraordinary mechanical properties of spider dragline silk.</title>
        <authorList>
            <person name="Kono N."/>
            <person name="Nakamura H."/>
            <person name="Mori M."/>
            <person name="Yoshida Y."/>
            <person name="Ohtoshi R."/>
            <person name="Malay A.D."/>
            <person name="Moran D.A.P."/>
            <person name="Tomita M."/>
            <person name="Numata K."/>
            <person name="Arakawa K."/>
        </authorList>
    </citation>
    <scope>NUCLEOTIDE SEQUENCE</scope>
</reference>